<sequence>MHEPMSSASHQILAKGLPPGTTVRIRNEPKVIRGAVHADDGQYLWCEYFLGDGWLTTEIEGDDVLLSTWTRRPAGSADFSFDDPRAKGVRLVEIARGQADFRAFGEFGEGVAPGDLGRLEYVEYGAPGPRAAVERFAPDAPWLLGTGTDLAPRDFALA</sequence>
<dbReference type="AlphaFoldDB" id="A0A543CG25"/>
<dbReference type="Pfam" id="PF13785">
    <property type="entry name" value="DUF4178"/>
    <property type="match status" value="1"/>
</dbReference>
<dbReference type="EMBL" id="VFOZ01000001">
    <property type="protein sequence ID" value="TQL96059.1"/>
    <property type="molecule type" value="Genomic_DNA"/>
</dbReference>
<protein>
    <submittedName>
        <fullName evidence="2">Uncharacterized protein DUF4178</fullName>
    </submittedName>
</protein>
<organism evidence="2 3">
    <name type="scientific">Actinoallomurus bryophytorum</name>
    <dbReference type="NCBI Taxonomy" id="1490222"/>
    <lineage>
        <taxon>Bacteria</taxon>
        <taxon>Bacillati</taxon>
        <taxon>Actinomycetota</taxon>
        <taxon>Actinomycetes</taxon>
        <taxon>Streptosporangiales</taxon>
        <taxon>Thermomonosporaceae</taxon>
        <taxon>Actinoallomurus</taxon>
    </lineage>
</organism>
<dbReference type="Proteomes" id="UP000316096">
    <property type="component" value="Unassembled WGS sequence"/>
</dbReference>
<proteinExistence type="predicted"/>
<evidence type="ECO:0000313" key="2">
    <source>
        <dbReference type="EMBL" id="TQL96059.1"/>
    </source>
</evidence>
<name>A0A543CG25_9ACTN</name>
<dbReference type="OrthoDB" id="3775810at2"/>
<dbReference type="InterPro" id="IPR025235">
    <property type="entry name" value="DUF4178"/>
</dbReference>
<feature type="domain" description="DUF4178" evidence="1">
    <location>
        <begin position="18"/>
        <end position="147"/>
    </location>
</feature>
<gene>
    <name evidence="2" type="ORF">FB559_1578</name>
</gene>
<accession>A0A543CG25</accession>
<evidence type="ECO:0000259" key="1">
    <source>
        <dbReference type="Pfam" id="PF13785"/>
    </source>
</evidence>
<keyword evidence="3" id="KW-1185">Reference proteome</keyword>
<reference evidence="2 3" key="1">
    <citation type="submission" date="2019-06" db="EMBL/GenBank/DDBJ databases">
        <title>Sequencing the genomes of 1000 actinobacteria strains.</title>
        <authorList>
            <person name="Klenk H.-P."/>
        </authorList>
    </citation>
    <scope>NUCLEOTIDE SEQUENCE [LARGE SCALE GENOMIC DNA]</scope>
    <source>
        <strain evidence="2 3">DSM 102200</strain>
    </source>
</reference>
<evidence type="ECO:0000313" key="3">
    <source>
        <dbReference type="Proteomes" id="UP000316096"/>
    </source>
</evidence>
<comment type="caution">
    <text evidence="2">The sequence shown here is derived from an EMBL/GenBank/DDBJ whole genome shotgun (WGS) entry which is preliminary data.</text>
</comment>